<reference evidence="2 3" key="1">
    <citation type="submission" date="2024-01" db="EMBL/GenBank/DDBJ databases">
        <title>Genome assemblies of Stephania.</title>
        <authorList>
            <person name="Yang L."/>
        </authorList>
    </citation>
    <scope>NUCLEOTIDE SEQUENCE [LARGE SCALE GENOMIC DNA]</scope>
    <source>
        <strain evidence="2">QJT</strain>
        <tissue evidence="2">Leaf</tissue>
    </source>
</reference>
<evidence type="ECO:0000313" key="2">
    <source>
        <dbReference type="EMBL" id="KAK9123101.1"/>
    </source>
</evidence>
<accession>A0AAP0P0L7</accession>
<comment type="caution">
    <text evidence="2">The sequence shown here is derived from an EMBL/GenBank/DDBJ whole genome shotgun (WGS) entry which is preliminary data.</text>
</comment>
<feature type="chain" id="PRO_5042962925" description="Secreted protein" evidence="1">
    <location>
        <begin position="19"/>
        <end position="66"/>
    </location>
</feature>
<keyword evidence="1" id="KW-0732">Signal</keyword>
<organism evidence="2 3">
    <name type="scientific">Stephania japonica</name>
    <dbReference type="NCBI Taxonomy" id="461633"/>
    <lineage>
        <taxon>Eukaryota</taxon>
        <taxon>Viridiplantae</taxon>
        <taxon>Streptophyta</taxon>
        <taxon>Embryophyta</taxon>
        <taxon>Tracheophyta</taxon>
        <taxon>Spermatophyta</taxon>
        <taxon>Magnoliopsida</taxon>
        <taxon>Ranunculales</taxon>
        <taxon>Menispermaceae</taxon>
        <taxon>Menispermoideae</taxon>
        <taxon>Cissampelideae</taxon>
        <taxon>Stephania</taxon>
    </lineage>
</organism>
<evidence type="ECO:0000313" key="3">
    <source>
        <dbReference type="Proteomes" id="UP001417504"/>
    </source>
</evidence>
<feature type="signal peptide" evidence="1">
    <location>
        <begin position="1"/>
        <end position="18"/>
    </location>
</feature>
<dbReference type="Proteomes" id="UP001417504">
    <property type="component" value="Unassembled WGS sequence"/>
</dbReference>
<proteinExistence type="predicted"/>
<gene>
    <name evidence="2" type="ORF">Sjap_012703</name>
</gene>
<evidence type="ECO:0000256" key="1">
    <source>
        <dbReference type="SAM" id="SignalP"/>
    </source>
</evidence>
<evidence type="ECO:0008006" key="4">
    <source>
        <dbReference type="Google" id="ProtNLM"/>
    </source>
</evidence>
<name>A0AAP0P0L7_9MAGN</name>
<keyword evidence="3" id="KW-1185">Reference proteome</keyword>
<protein>
    <recommendedName>
        <fullName evidence="4">Secreted protein</fullName>
    </recommendedName>
</protein>
<dbReference type="AlphaFoldDB" id="A0AAP0P0L7"/>
<dbReference type="EMBL" id="JBBNAE010000005">
    <property type="protein sequence ID" value="KAK9123101.1"/>
    <property type="molecule type" value="Genomic_DNA"/>
</dbReference>
<sequence>MCVCVFVKCVFMVSKLLGENVASALCVVELLGNVTFDHYFTSRTSFPFFPRALLSYNLQVSGHHIK</sequence>